<feature type="compositionally biased region" description="Polar residues" evidence="1">
    <location>
        <begin position="86"/>
        <end position="98"/>
    </location>
</feature>
<feature type="compositionally biased region" description="Low complexity" evidence="1">
    <location>
        <begin position="2116"/>
        <end position="2127"/>
    </location>
</feature>
<feature type="compositionally biased region" description="Low complexity" evidence="1">
    <location>
        <begin position="2651"/>
        <end position="2663"/>
    </location>
</feature>
<feature type="compositionally biased region" description="Low complexity" evidence="1">
    <location>
        <begin position="1804"/>
        <end position="1816"/>
    </location>
</feature>
<feature type="region of interest" description="Disordered" evidence="1">
    <location>
        <begin position="2679"/>
        <end position="2729"/>
    </location>
</feature>
<feature type="compositionally biased region" description="Basic and acidic residues" evidence="1">
    <location>
        <begin position="1709"/>
        <end position="1718"/>
    </location>
</feature>
<feature type="region of interest" description="Disordered" evidence="1">
    <location>
        <begin position="2116"/>
        <end position="2140"/>
    </location>
</feature>
<evidence type="ECO:0000256" key="1">
    <source>
        <dbReference type="SAM" id="MobiDB-lite"/>
    </source>
</evidence>
<feature type="compositionally biased region" description="Acidic residues" evidence="1">
    <location>
        <begin position="1694"/>
        <end position="1708"/>
    </location>
</feature>
<feature type="compositionally biased region" description="Polar residues" evidence="1">
    <location>
        <begin position="2631"/>
        <end position="2642"/>
    </location>
</feature>
<feature type="compositionally biased region" description="Pro residues" evidence="1">
    <location>
        <begin position="1206"/>
        <end position="1221"/>
    </location>
</feature>
<feature type="compositionally biased region" description="Polar residues" evidence="1">
    <location>
        <begin position="1052"/>
        <end position="1064"/>
    </location>
</feature>
<feature type="compositionally biased region" description="Basic and acidic residues" evidence="1">
    <location>
        <begin position="260"/>
        <end position="278"/>
    </location>
</feature>
<feature type="compositionally biased region" description="Basic and acidic residues" evidence="1">
    <location>
        <begin position="1109"/>
        <end position="1135"/>
    </location>
</feature>
<feature type="compositionally biased region" description="Basic and acidic residues" evidence="1">
    <location>
        <begin position="3052"/>
        <end position="3078"/>
    </location>
</feature>
<feature type="compositionally biased region" description="Polar residues" evidence="1">
    <location>
        <begin position="1450"/>
        <end position="1459"/>
    </location>
</feature>
<feature type="region of interest" description="Disordered" evidence="1">
    <location>
        <begin position="2628"/>
        <end position="2664"/>
    </location>
</feature>
<evidence type="ECO:0000313" key="2">
    <source>
        <dbReference type="EMBL" id="CEL64728.1"/>
    </source>
</evidence>
<feature type="region of interest" description="Disordered" evidence="1">
    <location>
        <begin position="3002"/>
        <end position="3078"/>
    </location>
</feature>
<feature type="region of interest" description="Disordered" evidence="1">
    <location>
        <begin position="2222"/>
        <end position="2243"/>
    </location>
</feature>
<protein>
    <submittedName>
        <fullName evidence="2">Uncharacterized protein</fullName>
    </submittedName>
</protein>
<feature type="compositionally biased region" description="Polar residues" evidence="1">
    <location>
        <begin position="209"/>
        <end position="223"/>
    </location>
</feature>
<feature type="region of interest" description="Disordered" evidence="1">
    <location>
        <begin position="623"/>
        <end position="664"/>
    </location>
</feature>
<feature type="region of interest" description="Disordered" evidence="1">
    <location>
        <begin position="2454"/>
        <end position="2585"/>
    </location>
</feature>
<accession>A0A0F7U4P5</accession>
<feature type="region of interest" description="Disordered" evidence="1">
    <location>
        <begin position="1449"/>
        <end position="1486"/>
    </location>
</feature>
<gene>
    <name evidence="2" type="ORF">BN1204_006100</name>
</gene>
<reference evidence="2" key="1">
    <citation type="journal article" date="2015" name="PLoS ONE">
        <title>Comprehensive Evaluation of Toxoplasma gondii VEG and Neospora caninum LIV Genomes with Tachyzoite Stage Transcriptome and Proteome Defines Novel Transcript Features.</title>
        <authorList>
            <person name="Ramaprasad A."/>
            <person name="Mourier T."/>
            <person name="Naeem R."/>
            <person name="Malas T.B."/>
            <person name="Moussa E."/>
            <person name="Panigrahi A."/>
            <person name="Vermont S.J."/>
            <person name="Otto T.D."/>
            <person name="Wastling J."/>
            <person name="Pain A."/>
        </authorList>
    </citation>
    <scope>NUCLEOTIDE SEQUENCE</scope>
    <source>
        <strain evidence="2">Liverpool</strain>
    </source>
</reference>
<feature type="compositionally biased region" description="Low complexity" evidence="1">
    <location>
        <begin position="238"/>
        <end position="248"/>
    </location>
</feature>
<feature type="region of interest" description="Disordered" evidence="1">
    <location>
        <begin position="1658"/>
        <end position="1987"/>
    </location>
</feature>
<sequence length="3116" mass="324182">MEEKNDTGSVPSRYQPPALWSSAPPALVASSAPWPAREQRRDQPWTSSLPPPRPSAHLELVLARATDSPGAEGRISVEKQPPSFPPSLSQVFIATQQEADFRPVKQRLERNDDSGHSKKPKVTLTHAQDSGAGCRAREIEAPERTKQHVDVEPSEGDFFRLDASASAEHCGSAGRRRRSSQVPVHQENAQSTLEGEPGSTRDRDAHPAGNQNGVEGSSSQQRGVGTVPSGRGETYTWEGQSEGQAQERGAQEETLLCGKSDARGAGRNNRVEDRREEFTNWEETTPTVIPPADAGICISSSHSGAASTPSSAGVHTSAFTASRFAAPPVPPVSNSVVPRPAAAGFCGPPPPSSRVLHSEWIPSALPSSDFLTARLRERDMSGAGQFISGELSRFTTRELADIAFRAAELAHLRTKSSFEWLCRSVSGIPAARHDPVSRRSFSQPAGNSTSGRFCPALGSPPGDAPAGVSSFARGPYVISPAVFTAVPTCRLPPRAPLDRTLLSSPEDLSAFFVPVPASLSAVRSSSVPIPSAFPSRGAYIAPTSCPPSLSVGADSSAFWGSSGSVSPYPAWLTPRPLSSVSLRSAPHLQTPAGRPGSAGLRVRASPVPVRDLVFPAAHEGTAARGFPASEAQGEGTSSGARPRTVRRHSGVSTPRAPASYSNVPHSWRSRSSILVGPPAAGSAGPGAPVPRGPSLSGVSSLLAAKELQTPFATAAHPFESFGAARALFPCNPSSGLNLAVAPSPPFPAVDSATVAPHRVPFVFGPQPVSHPCSFELPGVGAISFPPFRATNQSTVTGVRGASPSVPSGVLGAAPLGSCQTPVPVLGARSLERSPHVSPLCAGNGGSEPHQSPVAHSGAEDGVFARIWGTALRSRVLNSASGNIGTAGAADFDLLSSSAPVFACEVEPDLVAASVPKPREPARFPSLCAAVGSRLGRGPLVPETVSLPPSVRSGRACWRDEARLRVSEATGFATILGLLASSAISCIRRGHIPRHFRLLRLVFERFRSLSDDSRAVIRILGDRDLSDQFRLEQEALDAGLFTLPSATPRIRQFQTRRGETPSQGAEQHRTTRDTQGQGKREKEEAKRRREHDLPDRQSGSHRGPGKLARRTNESRATREGRERGTQRQDAGEERRSKGTVCRGRSGTRRSRRREGEGHRGNKTAGQRGTRRQKGVAEEKERLEDSSSDSEGVPRHFFKPGLPGNLSPRPPHPASSPEPPPVLSLPSPLCSVGKHGKNLPRRRYSADWDSDGDGCGPYDERASESDDSPGVASGVHRVDSGLCLRLGSGMMHMAPTDPVSVAASPVFENKPETPASPFAAPPYGGRGLFVRAADLSSCPQPASHSPSVVALGPLVGGRPQAQRQPVSVEPEAAMKSRGSAAQSGVVPESACEDTAAVEAGREMRGMMTGADSSDCADLPFFHPVLSSAYDPKTKDSRAYYSIPQRLGAPAASSASNLQGSASRPDPGDASLCQGTEEGGEACGTGEGGLRGEALHAHVPLPHLPSSVASASASRGGSIFSPYRKVAEPQSSGGPLGMVGRGGGESLPTRKPEVSLASAPSDHIGFPLSRPPLRGMSSVSYPPPPVTDRQSPVSPVMPSLGREQLVAEGPSPAVGLAEALPLPESSGNKRRASTGPTVEVARGTGRRGVGVLGLSARGRVTRQSGRRAANALATRCADRGAKARVSGPEGGRVQSCEDGEEGGCEREEDLQKDESEARESVENEVGQDATMKGIKREGEKGRRPEEGLTAAPRVRQGRGAVKRDDEDVPDAAAAADASAETHGLRPRGRSRSSPSPAVPAPKRQRVASEAARKAAAAESIPRTRRRGTSLAAEGEADGARPAKDVPITVEDSDPSCCREEARQDRPGAASQAARVDCAAQGKERSARPIPAACRTDELDGPEWSGKENPVAAGTPSPDQMAGERRREGTGRGGDSGGRNRDEPGPKRGECERLDRRPTRHGDVGKVTPGDRSQEATGFSSANQTGAGGLEATLPGFTLGAGGTKPKCEGDGRQYFASTGVASASLDGRRYGSVDCGEGTPSAGDAGQRGPRGGAKGAMSLVAFSFLAPEQGMSEQFWKQSFEVIDHWRAADEDADEEKIFTFASSMAVGALAADFPGGSVSSSPGSWGAGRTNSWGTKGEDTTPADVSRFRVFTPASGGGGCSSSSTLAHCGTPGTPGLNNDGNGLRPSPESRGRTTVSSLVAAPLSAVGAGSLRLPYGAMAASHGDEERTLTPSSNPTGASGASVPARARKTVAPAAHVGGAGIVCLPSLCHPPRSGPVPAVSTPVVSSSLSLLPAFSPSALQACGLHLPGMAAGVTPFSLARSGQSVNNGTQVVTVSLFPKEWLGRNGRLCRRSGMLKGCLRALRDVNLLEEDSALSVEAPLLLTRPSPNGGDGRLLIPRHTITLRIDHPFPAFISCSRPSNGDRKACSQNRTVGCVCPSCSACAAPQGFDPAGHTSCASSLSTASTTTHGSSSSSSRRNPRAGDKARQCAAAEGPHAGDAAAGEEEGTSGAVSARRASFSGTPHLGDGTKLSLCQGGEEGDRAGAEREEADTQHREGAAPHDSHEGLVASTPRDPRLLNQSGSGGNTNSSFNAAAASFGVLSGVLSGALAAVASSASPLYARGATGGFRPASSSFPTRQSSPLAARGTTPASGASGSRALGSKAENDVSLASSVNAGGHVWGGRGRSGDTAGAPAPGHGERAHEATDSLSGSTPSSCCGSSRTTSATSASGLGGVACAGCSPNSETALAGCGGGCTLVQGPPQQHILVRSKPAYLLLWRYGERGTSQDPKRKWYVVTPMFIRTKWFGRCFEFYSRFQQGQLDKYKLLVVDALNRVSPKRDAIVQAWCLAGCLEATLKELGVDYQVREVTEGPWQGFPEPTLTDEDQVIEGTLRLVTDPIDELETSYSSLLSEMSAGVGSLNSASSGFPSSFLSRQHSEALHSKANNEASCPASPAAEGVYGRNVAPSSLSPLGVSSPLASSLGAERVQARLGISSGTCFGRVDGGVAGGAQRSGRTPLEGGQPREDKAGEQGRRDRDRGQQGYLDGRGAKRRREEADHRNDGREQTQEREAKAEGDRLVEEADKVLNARLLASAGCTPHSAQHSHPLHAQRAVVNE</sequence>
<feature type="compositionally biased region" description="Basic and acidic residues" evidence="1">
    <location>
        <begin position="1853"/>
        <end position="1862"/>
    </location>
</feature>
<feature type="region of interest" description="Disordered" evidence="1">
    <location>
        <begin position="1357"/>
        <end position="1387"/>
    </location>
</feature>
<feature type="compositionally biased region" description="Basic and acidic residues" evidence="1">
    <location>
        <begin position="1065"/>
        <end position="1094"/>
    </location>
</feature>
<feature type="region of interest" description="Disordered" evidence="1">
    <location>
        <begin position="2170"/>
        <end position="2193"/>
    </location>
</feature>
<feature type="compositionally biased region" description="Basic and acidic residues" evidence="1">
    <location>
        <begin position="1731"/>
        <end position="1743"/>
    </location>
</feature>
<feature type="compositionally biased region" description="Basic and acidic residues" evidence="1">
    <location>
        <begin position="3022"/>
        <end position="3039"/>
    </location>
</feature>
<feature type="compositionally biased region" description="Basic residues" evidence="1">
    <location>
        <begin position="1232"/>
        <end position="1241"/>
    </location>
</feature>
<feature type="compositionally biased region" description="Low complexity" evidence="1">
    <location>
        <begin position="16"/>
        <end position="36"/>
    </location>
</feature>
<name>A0A0F7U4P5_NEOCL</name>
<feature type="compositionally biased region" description="Basic and acidic residues" evidence="1">
    <location>
        <begin position="135"/>
        <end position="151"/>
    </location>
</feature>
<feature type="compositionally biased region" description="Basic and acidic residues" evidence="1">
    <location>
        <begin position="1934"/>
        <end position="1960"/>
    </location>
</feature>
<feature type="region of interest" description="Disordered" evidence="1">
    <location>
        <begin position="3096"/>
        <end position="3116"/>
    </location>
</feature>
<feature type="compositionally biased region" description="Basic and acidic residues" evidence="1">
    <location>
        <begin position="2539"/>
        <end position="2565"/>
    </location>
</feature>
<feature type="compositionally biased region" description="Low complexity" evidence="1">
    <location>
        <begin position="2455"/>
        <end position="2476"/>
    </location>
</feature>
<feature type="compositionally biased region" description="Gly residues" evidence="1">
    <location>
        <begin position="1531"/>
        <end position="1542"/>
    </location>
</feature>
<proteinExistence type="predicted"/>
<feature type="region of interest" description="Disordered" evidence="1">
    <location>
        <begin position="1614"/>
        <end position="1638"/>
    </location>
</feature>
<organism evidence="2">
    <name type="scientific">Neospora caninum (strain Liverpool)</name>
    <dbReference type="NCBI Taxonomy" id="572307"/>
    <lineage>
        <taxon>Eukaryota</taxon>
        <taxon>Sar</taxon>
        <taxon>Alveolata</taxon>
        <taxon>Apicomplexa</taxon>
        <taxon>Conoidasida</taxon>
        <taxon>Coccidia</taxon>
        <taxon>Eucoccidiorida</taxon>
        <taxon>Eimeriorina</taxon>
        <taxon>Sarcocystidae</taxon>
        <taxon>Neospora</taxon>
    </lineage>
</organism>
<feature type="compositionally biased region" description="Low complexity" evidence="1">
    <location>
        <begin position="2707"/>
        <end position="2729"/>
    </location>
</feature>
<feature type="compositionally biased region" description="Basic and acidic residues" evidence="1">
    <location>
        <begin position="99"/>
        <end position="116"/>
    </location>
</feature>
<feature type="compositionally biased region" description="Polar residues" evidence="1">
    <location>
        <begin position="1971"/>
        <end position="1981"/>
    </location>
</feature>
<feature type="compositionally biased region" description="Polar residues" evidence="1">
    <location>
        <begin position="180"/>
        <end position="193"/>
    </location>
</feature>
<feature type="region of interest" description="Disordered" evidence="1">
    <location>
        <begin position="1522"/>
        <end position="1593"/>
    </location>
</feature>
<feature type="compositionally biased region" description="Polar residues" evidence="1">
    <location>
        <begin position="2229"/>
        <end position="2239"/>
    </location>
</feature>
<feature type="compositionally biased region" description="Basic and acidic residues" evidence="1">
    <location>
        <begin position="1173"/>
        <end position="1183"/>
    </location>
</feature>
<feature type="region of interest" description="Disordered" evidence="1">
    <location>
        <begin position="1"/>
        <end position="292"/>
    </location>
</feature>
<feature type="compositionally biased region" description="Low complexity" evidence="1">
    <location>
        <begin position="2490"/>
        <end position="2501"/>
    </location>
</feature>
<dbReference type="EMBL" id="LN714476">
    <property type="protein sequence ID" value="CEL64728.1"/>
    <property type="molecule type" value="Genomic_DNA"/>
</dbReference>
<feature type="region of interest" description="Disordered" evidence="1">
    <location>
        <begin position="1052"/>
        <end position="1273"/>
    </location>
</feature>